<evidence type="ECO:0000256" key="3">
    <source>
        <dbReference type="ARBA" id="ARBA00022989"/>
    </source>
</evidence>
<keyword evidence="2 6" id="KW-0812">Transmembrane</keyword>
<keyword evidence="8" id="KW-1185">Reference proteome</keyword>
<feature type="region of interest" description="Disordered" evidence="5">
    <location>
        <begin position="1"/>
        <end position="20"/>
    </location>
</feature>
<gene>
    <name evidence="7" type="ORF">VB146_13100</name>
</gene>
<sequence>MKQDARTSFRPAHADQSPRAPHPFLEKHLMHTSSIHTQATSGRFIRGFSWTLRIFAAVAFFAAGAAKLAGVPMMVDVFDHIGLGQWFRIVTGVIEIIGAIALLLPATFAFSGALLAAMMFVATGVHLFVIGGSPVPAIFLMMVTATIAWLNRARFAAVLRSARSA</sequence>
<dbReference type="RefSeq" id="WP_239692144.1">
    <property type="nucleotide sequence ID" value="NZ_JAYFSN010000013.1"/>
</dbReference>
<keyword evidence="4 6" id="KW-0472">Membrane</keyword>
<evidence type="ECO:0000256" key="5">
    <source>
        <dbReference type="SAM" id="MobiDB-lite"/>
    </source>
</evidence>
<organism evidence="7 8">
    <name type="scientific">Xanthomonas floridensis</name>
    <dbReference type="NCBI Taxonomy" id="1843580"/>
    <lineage>
        <taxon>Bacteria</taxon>
        <taxon>Pseudomonadati</taxon>
        <taxon>Pseudomonadota</taxon>
        <taxon>Gammaproteobacteria</taxon>
        <taxon>Lysobacterales</taxon>
        <taxon>Lysobacteraceae</taxon>
        <taxon>Xanthomonas</taxon>
    </lineage>
</organism>
<dbReference type="Pfam" id="PF13564">
    <property type="entry name" value="DoxX_2"/>
    <property type="match status" value="1"/>
</dbReference>
<feature type="transmembrane region" description="Helical" evidence="6">
    <location>
        <begin position="135"/>
        <end position="153"/>
    </location>
</feature>
<reference evidence="7 8" key="1">
    <citation type="submission" date="2023-12" db="EMBL/GenBank/DDBJ databases">
        <title>Genome sequencing of Xanthomonas floridensis.</title>
        <authorList>
            <person name="Greer S."/>
            <person name="Harrison J."/>
            <person name="Grant M."/>
            <person name="Vicente J."/>
            <person name="Studholme D."/>
        </authorList>
    </citation>
    <scope>NUCLEOTIDE SEQUENCE [LARGE SCALE GENOMIC DNA]</scope>
    <source>
        <strain evidence="7 8">WHRI 8848</strain>
    </source>
</reference>
<evidence type="ECO:0000256" key="2">
    <source>
        <dbReference type="ARBA" id="ARBA00022692"/>
    </source>
</evidence>
<name>A0ABU5PZE3_9XANT</name>
<feature type="transmembrane region" description="Helical" evidence="6">
    <location>
        <begin position="50"/>
        <end position="74"/>
    </location>
</feature>
<comment type="caution">
    <text evidence="7">The sequence shown here is derived from an EMBL/GenBank/DDBJ whole genome shotgun (WGS) entry which is preliminary data.</text>
</comment>
<accession>A0ABU5PZE3</accession>
<evidence type="ECO:0000256" key="6">
    <source>
        <dbReference type="SAM" id="Phobius"/>
    </source>
</evidence>
<feature type="transmembrane region" description="Helical" evidence="6">
    <location>
        <begin position="111"/>
        <end position="129"/>
    </location>
</feature>
<feature type="transmembrane region" description="Helical" evidence="6">
    <location>
        <begin position="86"/>
        <end position="104"/>
    </location>
</feature>
<protein>
    <submittedName>
        <fullName evidence="7">DoxX family protein</fullName>
    </submittedName>
</protein>
<proteinExistence type="predicted"/>
<dbReference type="EMBL" id="JAYFSO010000015">
    <property type="protein sequence ID" value="MEA5124777.1"/>
    <property type="molecule type" value="Genomic_DNA"/>
</dbReference>
<comment type="subcellular location">
    <subcellularLocation>
        <location evidence="1">Membrane</location>
        <topology evidence="1">Multi-pass membrane protein</topology>
    </subcellularLocation>
</comment>
<evidence type="ECO:0000256" key="4">
    <source>
        <dbReference type="ARBA" id="ARBA00023136"/>
    </source>
</evidence>
<dbReference type="Proteomes" id="UP001303614">
    <property type="component" value="Unassembled WGS sequence"/>
</dbReference>
<keyword evidence="3 6" id="KW-1133">Transmembrane helix</keyword>
<dbReference type="InterPro" id="IPR032808">
    <property type="entry name" value="DoxX"/>
</dbReference>
<evidence type="ECO:0000313" key="7">
    <source>
        <dbReference type="EMBL" id="MEA5124777.1"/>
    </source>
</evidence>
<evidence type="ECO:0000256" key="1">
    <source>
        <dbReference type="ARBA" id="ARBA00004141"/>
    </source>
</evidence>
<evidence type="ECO:0000313" key="8">
    <source>
        <dbReference type="Proteomes" id="UP001303614"/>
    </source>
</evidence>